<dbReference type="AlphaFoldDB" id="A0A151P074"/>
<proteinExistence type="predicted"/>
<evidence type="ECO:0000313" key="1">
    <source>
        <dbReference type="EMBL" id="KYO42434.1"/>
    </source>
</evidence>
<name>A0A151P074_ALLMI</name>
<dbReference type="EMBL" id="AKHW03001467">
    <property type="protein sequence ID" value="KYO42434.1"/>
    <property type="molecule type" value="Genomic_DNA"/>
</dbReference>
<dbReference type="Proteomes" id="UP000050525">
    <property type="component" value="Unassembled WGS sequence"/>
</dbReference>
<organism evidence="1 2">
    <name type="scientific">Alligator mississippiensis</name>
    <name type="common">American alligator</name>
    <dbReference type="NCBI Taxonomy" id="8496"/>
    <lineage>
        <taxon>Eukaryota</taxon>
        <taxon>Metazoa</taxon>
        <taxon>Chordata</taxon>
        <taxon>Craniata</taxon>
        <taxon>Vertebrata</taxon>
        <taxon>Euteleostomi</taxon>
        <taxon>Archelosauria</taxon>
        <taxon>Archosauria</taxon>
        <taxon>Crocodylia</taxon>
        <taxon>Alligatoridae</taxon>
        <taxon>Alligatorinae</taxon>
        <taxon>Alligator</taxon>
    </lineage>
</organism>
<keyword evidence="2" id="KW-1185">Reference proteome</keyword>
<comment type="caution">
    <text evidence="1">The sequence shown here is derived from an EMBL/GenBank/DDBJ whole genome shotgun (WGS) entry which is preliminary data.</text>
</comment>
<sequence length="119" mass="13338">MAWATFQDLLELQLYLEWEDIVMWPPFPVNTWLVLTLLKLALPTSLHYVNHLFWMGKTSVGEVVLESAIYREVNSGAGDLIGPINQDCGLKELDSDLETDAGYCLNALGTKDLVVIDVL</sequence>
<evidence type="ECO:0000313" key="2">
    <source>
        <dbReference type="Proteomes" id="UP000050525"/>
    </source>
</evidence>
<gene>
    <name evidence="1" type="ORF">Y1Q_0022274</name>
</gene>
<reference evidence="1 2" key="1">
    <citation type="journal article" date="2012" name="Genome Biol.">
        <title>Sequencing three crocodilian genomes to illuminate the evolution of archosaurs and amniotes.</title>
        <authorList>
            <person name="St John J.A."/>
            <person name="Braun E.L."/>
            <person name="Isberg S.R."/>
            <person name="Miles L.G."/>
            <person name="Chong A.Y."/>
            <person name="Gongora J."/>
            <person name="Dalzell P."/>
            <person name="Moran C."/>
            <person name="Bed'hom B."/>
            <person name="Abzhanov A."/>
            <person name="Burgess S.C."/>
            <person name="Cooksey A.M."/>
            <person name="Castoe T.A."/>
            <person name="Crawford N.G."/>
            <person name="Densmore L.D."/>
            <person name="Drew J.C."/>
            <person name="Edwards S.V."/>
            <person name="Faircloth B.C."/>
            <person name="Fujita M.K."/>
            <person name="Greenwold M.J."/>
            <person name="Hoffmann F.G."/>
            <person name="Howard J.M."/>
            <person name="Iguchi T."/>
            <person name="Janes D.E."/>
            <person name="Khan S.Y."/>
            <person name="Kohno S."/>
            <person name="de Koning A.J."/>
            <person name="Lance S.L."/>
            <person name="McCarthy F.M."/>
            <person name="McCormack J.E."/>
            <person name="Merchant M.E."/>
            <person name="Peterson D.G."/>
            <person name="Pollock D.D."/>
            <person name="Pourmand N."/>
            <person name="Raney B.J."/>
            <person name="Roessler K.A."/>
            <person name="Sanford J.R."/>
            <person name="Sawyer R.H."/>
            <person name="Schmidt C.J."/>
            <person name="Triplett E.W."/>
            <person name="Tuberville T.D."/>
            <person name="Venegas-Anaya M."/>
            <person name="Howard J.T."/>
            <person name="Jarvis E.D."/>
            <person name="Guillette L.J.Jr."/>
            <person name="Glenn T.C."/>
            <person name="Green R.E."/>
            <person name="Ray D.A."/>
        </authorList>
    </citation>
    <scope>NUCLEOTIDE SEQUENCE [LARGE SCALE GENOMIC DNA]</scope>
    <source>
        <strain evidence="1">KSC_2009_1</strain>
    </source>
</reference>
<protein>
    <submittedName>
        <fullName evidence="1">Uncharacterized protein</fullName>
    </submittedName>
</protein>
<accession>A0A151P074</accession>